<keyword evidence="1" id="KW-0472">Membrane</keyword>
<gene>
    <name evidence="2" type="ORF">SAMN05216270_12366</name>
</gene>
<feature type="transmembrane region" description="Helical" evidence="1">
    <location>
        <begin position="39"/>
        <end position="57"/>
    </location>
</feature>
<evidence type="ECO:0000313" key="3">
    <source>
        <dbReference type="Proteomes" id="UP000198949"/>
    </source>
</evidence>
<keyword evidence="1" id="KW-1133">Transmembrane helix</keyword>
<sequence>MSVVCGCCAKTDAVTSVHELGAASPARRKAAVLRFHTGIGAWAATALSALALTSLVAEPPRRRWLLSNRGWAPLRVEVRAARDRLPGGELRLLRFQFGTDRVRRVGAEDQPQRDLLGP</sequence>
<dbReference type="AlphaFoldDB" id="A0A1G7D8M9"/>
<dbReference type="EMBL" id="FNAD01000023">
    <property type="protein sequence ID" value="SDE47859.1"/>
    <property type="molecule type" value="Genomic_DNA"/>
</dbReference>
<accession>A0A1G7D8M9</accession>
<evidence type="ECO:0000256" key="1">
    <source>
        <dbReference type="SAM" id="Phobius"/>
    </source>
</evidence>
<evidence type="ECO:0000313" key="2">
    <source>
        <dbReference type="EMBL" id="SDE47859.1"/>
    </source>
</evidence>
<proteinExistence type="predicted"/>
<organism evidence="2 3">
    <name type="scientific">Glycomyces harbinensis</name>
    <dbReference type="NCBI Taxonomy" id="58114"/>
    <lineage>
        <taxon>Bacteria</taxon>
        <taxon>Bacillati</taxon>
        <taxon>Actinomycetota</taxon>
        <taxon>Actinomycetes</taxon>
        <taxon>Glycomycetales</taxon>
        <taxon>Glycomycetaceae</taxon>
        <taxon>Glycomyces</taxon>
    </lineage>
</organism>
<reference evidence="3" key="1">
    <citation type="submission" date="2016-10" db="EMBL/GenBank/DDBJ databases">
        <authorList>
            <person name="Varghese N."/>
            <person name="Submissions S."/>
        </authorList>
    </citation>
    <scope>NUCLEOTIDE SEQUENCE [LARGE SCALE GENOMIC DNA]</scope>
    <source>
        <strain evidence="3">CGMCC 4.3516</strain>
    </source>
</reference>
<name>A0A1G7D8M9_9ACTN</name>
<keyword evidence="1" id="KW-0812">Transmembrane</keyword>
<protein>
    <submittedName>
        <fullName evidence="2">Uncharacterized protein</fullName>
    </submittedName>
</protein>
<keyword evidence="3" id="KW-1185">Reference proteome</keyword>
<dbReference type="Proteomes" id="UP000198949">
    <property type="component" value="Unassembled WGS sequence"/>
</dbReference>